<sequence length="186" mass="21064">MSLATLLLDHEEDSKMEVVHSSLRRQVISRSITAQHAEAVLPLEDSPPHTTRMVPPDEVFANEALFSGYLLVVLSDSFSGCLRSQNSDVVHCRSSAEDLSTNSGINGQIILREFLENSWRIPGEFLENSWRIPGEFLENSWRIPGEFLENSWRIPGEFLENSWRIPGEFLRQCSQYSWGIGQPMAG</sequence>
<organism evidence="1 2">
    <name type="scientific">Colletotrichum navitas</name>
    <dbReference type="NCBI Taxonomy" id="681940"/>
    <lineage>
        <taxon>Eukaryota</taxon>
        <taxon>Fungi</taxon>
        <taxon>Dikarya</taxon>
        <taxon>Ascomycota</taxon>
        <taxon>Pezizomycotina</taxon>
        <taxon>Sordariomycetes</taxon>
        <taxon>Hypocreomycetidae</taxon>
        <taxon>Glomerellales</taxon>
        <taxon>Glomerellaceae</taxon>
        <taxon>Colletotrichum</taxon>
        <taxon>Colletotrichum graminicola species complex</taxon>
    </lineage>
</organism>
<gene>
    <name evidence="1" type="ORF">LY79DRAFT_580082</name>
</gene>
<protein>
    <submittedName>
        <fullName evidence="1">Uncharacterized protein</fullName>
    </submittedName>
</protein>
<dbReference type="GeneID" id="85444310"/>
<dbReference type="AlphaFoldDB" id="A0AAD8PYJ4"/>
<evidence type="ECO:0000313" key="2">
    <source>
        <dbReference type="Proteomes" id="UP001230504"/>
    </source>
</evidence>
<dbReference type="RefSeq" id="XP_060413869.1">
    <property type="nucleotide sequence ID" value="XM_060560070.1"/>
</dbReference>
<comment type="caution">
    <text evidence="1">The sequence shown here is derived from an EMBL/GenBank/DDBJ whole genome shotgun (WGS) entry which is preliminary data.</text>
</comment>
<dbReference type="EMBL" id="JAHLJV010000032">
    <property type="protein sequence ID" value="KAK1590375.1"/>
    <property type="molecule type" value="Genomic_DNA"/>
</dbReference>
<dbReference type="Proteomes" id="UP001230504">
    <property type="component" value="Unassembled WGS sequence"/>
</dbReference>
<keyword evidence="2" id="KW-1185">Reference proteome</keyword>
<name>A0AAD8PYJ4_9PEZI</name>
<accession>A0AAD8PYJ4</accession>
<evidence type="ECO:0000313" key="1">
    <source>
        <dbReference type="EMBL" id="KAK1590375.1"/>
    </source>
</evidence>
<proteinExistence type="predicted"/>
<reference evidence="1" key="1">
    <citation type="submission" date="2021-06" db="EMBL/GenBank/DDBJ databases">
        <title>Comparative genomics, transcriptomics and evolutionary studies reveal genomic signatures of adaptation to plant cell wall in hemibiotrophic fungi.</title>
        <authorList>
            <consortium name="DOE Joint Genome Institute"/>
            <person name="Baroncelli R."/>
            <person name="Diaz J.F."/>
            <person name="Benocci T."/>
            <person name="Peng M."/>
            <person name="Battaglia E."/>
            <person name="Haridas S."/>
            <person name="Andreopoulos W."/>
            <person name="Labutti K."/>
            <person name="Pangilinan J."/>
            <person name="Floch G.L."/>
            <person name="Makela M.R."/>
            <person name="Henrissat B."/>
            <person name="Grigoriev I.V."/>
            <person name="Crouch J.A."/>
            <person name="De Vries R.P."/>
            <person name="Sukno S.A."/>
            <person name="Thon M.R."/>
        </authorList>
    </citation>
    <scope>NUCLEOTIDE SEQUENCE</scope>
    <source>
        <strain evidence="1">CBS 125086</strain>
    </source>
</reference>